<dbReference type="EMBL" id="BGZK01001219">
    <property type="protein sequence ID" value="GBP74711.1"/>
    <property type="molecule type" value="Genomic_DNA"/>
</dbReference>
<comment type="caution">
    <text evidence="1">The sequence shown here is derived from an EMBL/GenBank/DDBJ whole genome shotgun (WGS) entry which is preliminary data.</text>
</comment>
<dbReference type="AlphaFoldDB" id="A0A4C1YEB1"/>
<protein>
    <submittedName>
        <fullName evidence="1">Uncharacterized protein</fullName>
    </submittedName>
</protein>
<name>A0A4C1YEB1_EUMVA</name>
<sequence length="110" mass="12371">MRPALGRFGRACLLSRREVLVSVCSGREAASRCGGLPRRRPGGPCPLPSTSYRYPSGCRRREFNSTMVFHQITKITAGITCLAQKKKQKIIEFSKSHWTSVRIKARHPMP</sequence>
<organism evidence="1 2">
    <name type="scientific">Eumeta variegata</name>
    <name type="common">Bagworm moth</name>
    <name type="synonym">Eumeta japonica</name>
    <dbReference type="NCBI Taxonomy" id="151549"/>
    <lineage>
        <taxon>Eukaryota</taxon>
        <taxon>Metazoa</taxon>
        <taxon>Ecdysozoa</taxon>
        <taxon>Arthropoda</taxon>
        <taxon>Hexapoda</taxon>
        <taxon>Insecta</taxon>
        <taxon>Pterygota</taxon>
        <taxon>Neoptera</taxon>
        <taxon>Endopterygota</taxon>
        <taxon>Lepidoptera</taxon>
        <taxon>Glossata</taxon>
        <taxon>Ditrysia</taxon>
        <taxon>Tineoidea</taxon>
        <taxon>Psychidae</taxon>
        <taxon>Oiketicinae</taxon>
        <taxon>Eumeta</taxon>
    </lineage>
</organism>
<gene>
    <name evidence="1" type="ORF">EVAR_103544_1</name>
</gene>
<evidence type="ECO:0000313" key="1">
    <source>
        <dbReference type="EMBL" id="GBP74711.1"/>
    </source>
</evidence>
<proteinExistence type="predicted"/>
<reference evidence="1 2" key="1">
    <citation type="journal article" date="2019" name="Commun. Biol.">
        <title>The bagworm genome reveals a unique fibroin gene that provides high tensile strength.</title>
        <authorList>
            <person name="Kono N."/>
            <person name="Nakamura H."/>
            <person name="Ohtoshi R."/>
            <person name="Tomita M."/>
            <person name="Numata K."/>
            <person name="Arakawa K."/>
        </authorList>
    </citation>
    <scope>NUCLEOTIDE SEQUENCE [LARGE SCALE GENOMIC DNA]</scope>
</reference>
<keyword evidence="2" id="KW-1185">Reference proteome</keyword>
<dbReference type="Proteomes" id="UP000299102">
    <property type="component" value="Unassembled WGS sequence"/>
</dbReference>
<evidence type="ECO:0000313" key="2">
    <source>
        <dbReference type="Proteomes" id="UP000299102"/>
    </source>
</evidence>
<accession>A0A4C1YEB1</accession>